<dbReference type="AlphaFoldDB" id="A0A8H5G8V2"/>
<dbReference type="Proteomes" id="UP000559027">
    <property type="component" value="Unassembled WGS sequence"/>
</dbReference>
<name>A0A8H5G8V2_9AGAR</name>
<dbReference type="OrthoDB" id="4708870at2759"/>
<proteinExistence type="predicted"/>
<dbReference type="EMBL" id="JAACJO010000003">
    <property type="protein sequence ID" value="KAF5360484.1"/>
    <property type="molecule type" value="Genomic_DNA"/>
</dbReference>
<keyword evidence="2" id="KW-1185">Reference proteome</keyword>
<sequence>MHNPFFSQHYCRPTSDSAISRKMGGNAFGYVLQPTAFPRIPPKVYQALKARIVPLVEELYVHVGAPHPAPEKVDHGDLDLIVCLPRRHTIPIQSSVEPNIIKTTPGDTPKQAVNVPHDVVAATINAKHINSMDGNHTSNFAVPILMKEWAAYGLSEGEAEEKARKNAGEEAETYYIQIDVDVCESKEEWDRHFLFQSYGDLNMIMGLIAKNAGLHLSNKGLKYPDPPNPPLSLSESFDEIFTFFGWSKDEWQSGFETTIAAYKWALSSRFVNLTQFKPHGSGFKKRKPGRMMYAGFIEWAGSLSQESTTIIASSEVPDGREAALDFFKKHSELVDRRTSNKRKDNLKNLKNVFSGTTVRDWTDLGNYWLGVKKIMDGVRERLGGDAKVCEFVNEKGEERLREIVLEVQAELGVWPKSRTEIMEETTEGATAKADAGLAEDVKKLVI</sequence>
<reference evidence="1 2" key="1">
    <citation type="journal article" date="2020" name="ISME J.">
        <title>Uncovering the hidden diversity of litter-decomposition mechanisms in mushroom-forming fungi.</title>
        <authorList>
            <person name="Floudas D."/>
            <person name="Bentzer J."/>
            <person name="Ahren D."/>
            <person name="Johansson T."/>
            <person name="Persson P."/>
            <person name="Tunlid A."/>
        </authorList>
    </citation>
    <scope>NUCLEOTIDE SEQUENCE [LARGE SCALE GENOMIC DNA]</scope>
    <source>
        <strain evidence="1 2">CBS 146.42</strain>
    </source>
</reference>
<protein>
    <submittedName>
        <fullName evidence="1">Uncharacterized protein</fullName>
    </submittedName>
</protein>
<accession>A0A8H5G8V2</accession>
<gene>
    <name evidence="1" type="ORF">D9756_005016</name>
</gene>
<evidence type="ECO:0000313" key="2">
    <source>
        <dbReference type="Proteomes" id="UP000559027"/>
    </source>
</evidence>
<comment type="caution">
    <text evidence="1">The sequence shown here is derived from an EMBL/GenBank/DDBJ whole genome shotgun (WGS) entry which is preliminary data.</text>
</comment>
<organism evidence="1 2">
    <name type="scientific">Leucocoprinus leucothites</name>
    <dbReference type="NCBI Taxonomy" id="201217"/>
    <lineage>
        <taxon>Eukaryota</taxon>
        <taxon>Fungi</taxon>
        <taxon>Dikarya</taxon>
        <taxon>Basidiomycota</taxon>
        <taxon>Agaricomycotina</taxon>
        <taxon>Agaricomycetes</taxon>
        <taxon>Agaricomycetidae</taxon>
        <taxon>Agaricales</taxon>
        <taxon>Agaricineae</taxon>
        <taxon>Agaricaceae</taxon>
        <taxon>Leucocoprinus</taxon>
    </lineage>
</organism>
<evidence type="ECO:0000313" key="1">
    <source>
        <dbReference type="EMBL" id="KAF5360484.1"/>
    </source>
</evidence>